<keyword evidence="9" id="KW-0998">Cell outer membrane</keyword>
<keyword evidence="4" id="KW-0812">Transmembrane</keyword>
<dbReference type="PANTHER" id="PTHR32552">
    <property type="entry name" value="FERRICHROME IRON RECEPTOR-RELATED"/>
    <property type="match status" value="1"/>
</dbReference>
<proteinExistence type="predicted"/>
<dbReference type="Gene3D" id="2.40.170.20">
    <property type="entry name" value="TonB-dependent receptor, beta-barrel domain"/>
    <property type="match status" value="1"/>
</dbReference>
<dbReference type="AlphaFoldDB" id="J9GDI4"/>
<sequence>MKREYQLALLLASFTAGSQYAGALPVDVETDTLRNFNIEEAVVVASPKETTFLKRQPLSATLFGGDELTALQVKSVKELSAFAPNFHMPAYGSRLSSAAYIRGVGARVNTPAIGLYVDNVAYTDKTSYDFSFLDVERVDVLRGPQGTLYGRNTMGGLMRVFTADPLKKHGTTLQLGGETHGGNYHAKAVTYLHPSDKLGFSVGGFYERRPGYFDNTMTGKEADQLSAGGGKIRAAWRPSATLRMDWTAAYEYSDENACPYRLEQYDADKFPRLQDYVGQIAQNRQSNYRRNLLNASWATEWTAPRIVLSSVTGYQHIKDRLFMDQDFSPLDIFSLAQSQKGHILTEEITVRTHRNQRWQWTMGAFFMYQKMNTGCPVTFYGDGVAYLNQSFKGMMGHAPMPMGLKITSETLPFDAQFSTPNINGALYHQSTLNDLLIKGLSLTVGLRLDYDRQELDLHSALNDPLRSQFWIGNPAAARPLEPITARFSGKDDIDSWQLLPKIALQYQYPNSTGNVYFAVSKGYRSGGYNIQAYSDLSQQLVRREVMLQALPPAMQGMMDKLIPAEPQAANLAYKPEVSWNYELGGHLFLLDGLFNLDYTFFLMQTTNQQLARFAESGMGRMTVNAGKSQSCGAELALRSQLLDRRLSLSASYGYTYAELKEHHLGNTNGKPVDYSGNRVPFAPEHTLGAMVAYRQPLDHQFFKAVTFGADVQGAGRVYWDEANTYSQPFYATLGLRANVELSDKVTFEIYGKNLTDAAYDTFSFESLGNRFSQQAMPRHFGATLRVDL</sequence>
<keyword evidence="6" id="KW-0406">Ion transport</keyword>
<keyword evidence="8" id="KW-0472">Membrane</keyword>
<keyword evidence="5" id="KW-0408">Iron</keyword>
<dbReference type="InterPro" id="IPR000531">
    <property type="entry name" value="Beta-barrel_TonB"/>
</dbReference>
<comment type="subcellular location">
    <subcellularLocation>
        <location evidence="1">Cell outer membrane</location>
        <topology evidence="1">Multi-pass membrane protein</topology>
    </subcellularLocation>
</comment>
<evidence type="ECO:0000259" key="11">
    <source>
        <dbReference type="Pfam" id="PF07715"/>
    </source>
</evidence>
<keyword evidence="2" id="KW-0813">Transport</keyword>
<evidence type="ECO:0000256" key="8">
    <source>
        <dbReference type="ARBA" id="ARBA00023136"/>
    </source>
</evidence>
<dbReference type="InterPro" id="IPR039426">
    <property type="entry name" value="TonB-dep_rcpt-like"/>
</dbReference>
<feature type="domain" description="TonB-dependent receptor-like beta-barrel" evidence="10">
    <location>
        <begin position="263"/>
        <end position="754"/>
    </location>
</feature>
<keyword evidence="7" id="KW-0798">TonB box</keyword>
<dbReference type="GO" id="GO:0009279">
    <property type="term" value="C:cell outer membrane"/>
    <property type="evidence" value="ECO:0007669"/>
    <property type="project" value="UniProtKB-SubCell"/>
</dbReference>
<evidence type="ECO:0000256" key="4">
    <source>
        <dbReference type="ARBA" id="ARBA00022692"/>
    </source>
</evidence>
<dbReference type="GO" id="GO:0006826">
    <property type="term" value="P:iron ion transport"/>
    <property type="evidence" value="ECO:0007669"/>
    <property type="project" value="UniProtKB-KW"/>
</dbReference>
<dbReference type="SUPFAM" id="SSF56935">
    <property type="entry name" value="Porins"/>
    <property type="match status" value="1"/>
</dbReference>
<feature type="domain" description="TonB-dependent receptor plug" evidence="11">
    <location>
        <begin position="55"/>
        <end position="156"/>
    </location>
</feature>
<dbReference type="InterPro" id="IPR036942">
    <property type="entry name" value="Beta-barrel_TonB_sf"/>
</dbReference>
<accession>J9GDI4</accession>
<evidence type="ECO:0000256" key="3">
    <source>
        <dbReference type="ARBA" id="ARBA00022496"/>
    </source>
</evidence>
<organism evidence="12">
    <name type="scientific">gut metagenome</name>
    <dbReference type="NCBI Taxonomy" id="749906"/>
    <lineage>
        <taxon>unclassified sequences</taxon>
        <taxon>metagenomes</taxon>
        <taxon>organismal metagenomes</taxon>
    </lineage>
</organism>
<evidence type="ECO:0000259" key="10">
    <source>
        <dbReference type="Pfam" id="PF00593"/>
    </source>
</evidence>
<dbReference type="EMBL" id="AMCI01001636">
    <property type="protein sequence ID" value="EJX04939.1"/>
    <property type="molecule type" value="Genomic_DNA"/>
</dbReference>
<dbReference type="Pfam" id="PF00593">
    <property type="entry name" value="TonB_dep_Rec_b-barrel"/>
    <property type="match status" value="1"/>
</dbReference>
<comment type="caution">
    <text evidence="12">The sequence shown here is derived from an EMBL/GenBank/DDBJ whole genome shotgun (WGS) entry which is preliminary data.</text>
</comment>
<protein>
    <submittedName>
        <fullName evidence="12">TonB-dependent outer membrane protein</fullName>
    </submittedName>
</protein>
<evidence type="ECO:0000256" key="9">
    <source>
        <dbReference type="ARBA" id="ARBA00023237"/>
    </source>
</evidence>
<evidence type="ECO:0000256" key="7">
    <source>
        <dbReference type="ARBA" id="ARBA00023077"/>
    </source>
</evidence>
<evidence type="ECO:0000256" key="1">
    <source>
        <dbReference type="ARBA" id="ARBA00004571"/>
    </source>
</evidence>
<dbReference type="PANTHER" id="PTHR32552:SF81">
    <property type="entry name" value="TONB-DEPENDENT OUTER MEMBRANE RECEPTOR"/>
    <property type="match status" value="1"/>
</dbReference>
<evidence type="ECO:0000256" key="5">
    <source>
        <dbReference type="ARBA" id="ARBA00023004"/>
    </source>
</evidence>
<name>J9GDI4_9ZZZZ</name>
<gene>
    <name evidence="12" type="ORF">EVA_06946</name>
</gene>
<reference evidence="12" key="1">
    <citation type="journal article" date="2012" name="PLoS ONE">
        <title>Gene sets for utilization of primary and secondary nutrition supplies in the distal gut of endangered iberian lynx.</title>
        <authorList>
            <person name="Alcaide M."/>
            <person name="Messina E."/>
            <person name="Richter M."/>
            <person name="Bargiela R."/>
            <person name="Peplies J."/>
            <person name="Huws S.A."/>
            <person name="Newbold C.J."/>
            <person name="Golyshin P.N."/>
            <person name="Simon M.A."/>
            <person name="Lopez G."/>
            <person name="Yakimov M.M."/>
            <person name="Ferrer M."/>
        </authorList>
    </citation>
    <scope>NUCLEOTIDE SEQUENCE</scope>
</reference>
<keyword evidence="3" id="KW-0410">Iron transport</keyword>
<dbReference type="InterPro" id="IPR012910">
    <property type="entry name" value="Plug_dom"/>
</dbReference>
<evidence type="ECO:0000313" key="12">
    <source>
        <dbReference type="EMBL" id="EJX04939.1"/>
    </source>
</evidence>
<dbReference type="Pfam" id="PF07715">
    <property type="entry name" value="Plug"/>
    <property type="match status" value="1"/>
</dbReference>
<evidence type="ECO:0000256" key="6">
    <source>
        <dbReference type="ARBA" id="ARBA00023065"/>
    </source>
</evidence>
<dbReference type="PROSITE" id="PS52016">
    <property type="entry name" value="TONB_DEPENDENT_REC_3"/>
    <property type="match status" value="1"/>
</dbReference>
<evidence type="ECO:0000256" key="2">
    <source>
        <dbReference type="ARBA" id="ARBA00022448"/>
    </source>
</evidence>